<accession>A0A3N2C4T8</accession>
<dbReference type="Pfam" id="PF02775">
    <property type="entry name" value="TPP_enzyme_C"/>
    <property type="match status" value="1"/>
</dbReference>
<dbReference type="InterPro" id="IPR012001">
    <property type="entry name" value="Thiamin_PyroP_enz_TPP-bd_dom"/>
</dbReference>
<dbReference type="CDD" id="cd07035">
    <property type="entry name" value="TPP_PYR_POX_like"/>
    <property type="match status" value="1"/>
</dbReference>
<dbReference type="RefSeq" id="WP_085512266.1">
    <property type="nucleotide sequence ID" value="NZ_FXAP01000004.1"/>
</dbReference>
<dbReference type="Gene3D" id="3.40.50.970">
    <property type="match status" value="2"/>
</dbReference>
<dbReference type="GO" id="GO:0005948">
    <property type="term" value="C:acetolactate synthase complex"/>
    <property type="evidence" value="ECO:0007669"/>
    <property type="project" value="TreeGrafter"/>
</dbReference>
<feature type="domain" description="Thiamine pyrophosphate enzyme N-terminal TPP-binding" evidence="7">
    <location>
        <begin position="17"/>
        <end position="119"/>
    </location>
</feature>
<evidence type="ECO:0000256" key="4">
    <source>
        <dbReference type="SAM" id="MobiDB-lite"/>
    </source>
</evidence>
<evidence type="ECO:0000256" key="2">
    <source>
        <dbReference type="ARBA" id="ARBA00023052"/>
    </source>
</evidence>
<dbReference type="AlphaFoldDB" id="A0A3N2C4T8"/>
<evidence type="ECO:0000259" key="5">
    <source>
        <dbReference type="Pfam" id="PF00205"/>
    </source>
</evidence>
<evidence type="ECO:0000313" key="8">
    <source>
        <dbReference type="EMBL" id="ROR82525.1"/>
    </source>
</evidence>
<keyword evidence="9" id="KW-1185">Reference proteome</keyword>
<comment type="similarity">
    <text evidence="1 3">Belongs to the TPP enzyme family.</text>
</comment>
<gene>
    <name evidence="8" type="ORF">EDD42_2616</name>
</gene>
<dbReference type="Pfam" id="PF00205">
    <property type="entry name" value="TPP_enzyme_M"/>
    <property type="match status" value="1"/>
</dbReference>
<feature type="domain" description="Thiamine pyrophosphate enzyme central" evidence="5">
    <location>
        <begin position="203"/>
        <end position="332"/>
    </location>
</feature>
<dbReference type="PANTHER" id="PTHR18968">
    <property type="entry name" value="THIAMINE PYROPHOSPHATE ENZYMES"/>
    <property type="match status" value="1"/>
</dbReference>
<evidence type="ECO:0000256" key="1">
    <source>
        <dbReference type="ARBA" id="ARBA00007812"/>
    </source>
</evidence>
<dbReference type="GO" id="GO:0003984">
    <property type="term" value="F:acetolactate synthase activity"/>
    <property type="evidence" value="ECO:0007669"/>
    <property type="project" value="TreeGrafter"/>
</dbReference>
<protein>
    <submittedName>
        <fullName evidence="8">Thiamine pyrophosphate-dependent acetolactate synthase large subunit-like protein</fullName>
    </submittedName>
</protein>
<feature type="region of interest" description="Disordered" evidence="4">
    <location>
        <begin position="350"/>
        <end position="376"/>
    </location>
</feature>
<name>A0A3N2C4T8_9MICO</name>
<dbReference type="GO" id="GO:0009097">
    <property type="term" value="P:isoleucine biosynthetic process"/>
    <property type="evidence" value="ECO:0007669"/>
    <property type="project" value="TreeGrafter"/>
</dbReference>
<evidence type="ECO:0000313" key="9">
    <source>
        <dbReference type="Proteomes" id="UP000266915"/>
    </source>
</evidence>
<dbReference type="Proteomes" id="UP000266915">
    <property type="component" value="Unassembled WGS sequence"/>
</dbReference>
<dbReference type="EMBL" id="RKHL01000001">
    <property type="protein sequence ID" value="ROR82525.1"/>
    <property type="molecule type" value="Genomic_DNA"/>
</dbReference>
<evidence type="ECO:0000256" key="3">
    <source>
        <dbReference type="RuleBase" id="RU362132"/>
    </source>
</evidence>
<dbReference type="InterPro" id="IPR029061">
    <property type="entry name" value="THDP-binding"/>
</dbReference>
<dbReference type="GO" id="GO:0030976">
    <property type="term" value="F:thiamine pyrophosphate binding"/>
    <property type="evidence" value="ECO:0007669"/>
    <property type="project" value="InterPro"/>
</dbReference>
<dbReference type="GO" id="GO:0009099">
    <property type="term" value="P:L-valine biosynthetic process"/>
    <property type="evidence" value="ECO:0007669"/>
    <property type="project" value="TreeGrafter"/>
</dbReference>
<feature type="domain" description="Thiamine pyrophosphate enzyme TPP-binding" evidence="6">
    <location>
        <begin position="401"/>
        <end position="535"/>
    </location>
</feature>
<dbReference type="Gene3D" id="3.40.50.1220">
    <property type="entry name" value="TPP-binding domain"/>
    <property type="match status" value="1"/>
</dbReference>
<dbReference type="SUPFAM" id="SSF52467">
    <property type="entry name" value="DHS-like NAD/FAD-binding domain"/>
    <property type="match status" value="1"/>
</dbReference>
<organism evidence="8 9">
    <name type="scientific">Plantibacter flavus</name>
    <dbReference type="NCBI Taxonomy" id="150123"/>
    <lineage>
        <taxon>Bacteria</taxon>
        <taxon>Bacillati</taxon>
        <taxon>Actinomycetota</taxon>
        <taxon>Actinomycetes</taxon>
        <taxon>Micrococcales</taxon>
        <taxon>Microbacteriaceae</taxon>
        <taxon>Plantibacter</taxon>
    </lineage>
</organism>
<dbReference type="GO" id="GO:0000287">
    <property type="term" value="F:magnesium ion binding"/>
    <property type="evidence" value="ECO:0007669"/>
    <property type="project" value="InterPro"/>
</dbReference>
<dbReference type="InterPro" id="IPR045229">
    <property type="entry name" value="TPP_enz"/>
</dbReference>
<comment type="caution">
    <text evidence="8">The sequence shown here is derived from an EMBL/GenBank/DDBJ whole genome shotgun (WGS) entry which is preliminary data.</text>
</comment>
<proteinExistence type="inferred from homology"/>
<keyword evidence="2 3" id="KW-0786">Thiamine pyrophosphate</keyword>
<reference evidence="8 9" key="1">
    <citation type="submission" date="2018-11" db="EMBL/GenBank/DDBJ databases">
        <title>Sequencing the genomes of 1000 actinobacteria strains.</title>
        <authorList>
            <person name="Klenk H.-P."/>
        </authorList>
    </citation>
    <scope>NUCLEOTIDE SEQUENCE [LARGE SCALE GENOMIC DNA]</scope>
    <source>
        <strain evidence="8 9">DSM 14012</strain>
    </source>
</reference>
<evidence type="ECO:0000259" key="6">
    <source>
        <dbReference type="Pfam" id="PF02775"/>
    </source>
</evidence>
<sequence length="574" mass="58868">MSEHASSTVPTSIRSSTVSARVAQALSRHVSEVFGVMGNGNAHLLDALAATPTRFTAMRHEAGGVAAADAYARAGGGLAAATATYGAGFTNTLTPLAEAVMAQIPLILVVGDAPTTGARPWDVDQFQIAAGLGAPTFTVGRDDATATTLRAIEHAVHRRTAVVLAIPYDLAAVASDEPLRADGTPHHPALVRPSRVEPVARRLDTAAAALRSAHRPLILAGRGAWLADAGPVLGELAERLDAHTATTALGRGLFGSSPRDLGVAGGFATEHAATRIAEADVVLVVGAGLNQFTMRFGEAFSPDAHVIQVDLADAPTNARVDELIHGDAALAAAGLLERLADGAGSGWVASAGRARPAPHLDRDPGDGSSGDGLCADGRLDPRSLAHRLDELLPADRTVVQDGGHFIGWAPMYFDIPSPDRLVMVGTAYQSIGLGFPSAVGAAAAGHTGTTVLCTGDGGGLMALPDLDTVIRTVPSGVIVVFNDAAYGAEVHQYGSRGLDQAPMLIDEVDFAALARALGGQGVTIDTLADLDGLTDWVHAGAQGVLLLDCRISTSVVAPYLSEMMQQGPRPVAVD</sequence>
<dbReference type="PANTHER" id="PTHR18968:SF13">
    <property type="entry name" value="ACETOLACTATE SYNTHASE CATALYTIC SUBUNIT, MITOCHONDRIAL"/>
    <property type="match status" value="1"/>
</dbReference>
<dbReference type="GO" id="GO:0050660">
    <property type="term" value="F:flavin adenine dinucleotide binding"/>
    <property type="evidence" value="ECO:0007669"/>
    <property type="project" value="TreeGrafter"/>
</dbReference>
<dbReference type="InterPro" id="IPR012000">
    <property type="entry name" value="Thiamin_PyroP_enz_cen_dom"/>
</dbReference>
<evidence type="ECO:0000259" key="7">
    <source>
        <dbReference type="Pfam" id="PF02776"/>
    </source>
</evidence>
<dbReference type="CDD" id="cd00568">
    <property type="entry name" value="TPP_enzymes"/>
    <property type="match status" value="1"/>
</dbReference>
<dbReference type="Pfam" id="PF02776">
    <property type="entry name" value="TPP_enzyme_N"/>
    <property type="match status" value="1"/>
</dbReference>
<dbReference type="InterPro" id="IPR029035">
    <property type="entry name" value="DHS-like_NAD/FAD-binding_dom"/>
</dbReference>
<dbReference type="SUPFAM" id="SSF52518">
    <property type="entry name" value="Thiamin diphosphate-binding fold (THDP-binding)"/>
    <property type="match status" value="2"/>
</dbReference>
<dbReference type="InterPro" id="IPR011766">
    <property type="entry name" value="TPP_enzyme_TPP-bd"/>
</dbReference>